<evidence type="ECO:0000256" key="1">
    <source>
        <dbReference type="SAM" id="MobiDB-lite"/>
    </source>
</evidence>
<reference evidence="2 3" key="1">
    <citation type="journal article" date="2019" name="Int. J. Syst. Evol. Microbiol.">
        <title>The Global Catalogue of Microorganisms (GCM) 10K type strain sequencing project: providing services to taxonomists for standard genome sequencing and annotation.</title>
        <authorList>
            <consortium name="The Broad Institute Genomics Platform"/>
            <consortium name="The Broad Institute Genome Sequencing Center for Infectious Disease"/>
            <person name="Wu L."/>
            <person name="Ma J."/>
        </authorList>
    </citation>
    <scope>NUCLEOTIDE SEQUENCE [LARGE SCALE GENOMIC DNA]</scope>
    <source>
        <strain evidence="2 3">JCM 16014</strain>
    </source>
</reference>
<organism evidence="2 3">
    <name type="scientific">Catenulispora yoronensis</name>
    <dbReference type="NCBI Taxonomy" id="450799"/>
    <lineage>
        <taxon>Bacteria</taxon>
        <taxon>Bacillati</taxon>
        <taxon>Actinomycetota</taxon>
        <taxon>Actinomycetes</taxon>
        <taxon>Catenulisporales</taxon>
        <taxon>Catenulisporaceae</taxon>
        <taxon>Catenulispora</taxon>
    </lineage>
</organism>
<feature type="region of interest" description="Disordered" evidence="1">
    <location>
        <begin position="1106"/>
        <end position="1148"/>
    </location>
</feature>
<sequence length="1148" mass="123336">MWDAFAGLMATDEHLAGAAAEPRPRFGYATGVWRPWWRPLRVLPSITTAADSLKEYLVTEAAGFDSLVLVGHSQGGLVIQRCLVRMLSEGRGRELKRIQRVVLLATPNAGSQLLLTTRGLLVRRNPQEKELRPFDELVADTLRTVLRDVVNAPAEPTERSCRIPFSVYAGEQDGVVTRASAQTVFPEAAALPGDHRTIARPTSYEHRTYTTVKRLLLATQGDRDPPVDTVTTLGPANLEVHAAAKSVFDKNSCTAEPDPPLTAYLPRGHDFELRKILSGTFAGGPSRLVILTGESSTGKTRALYEALLEVAPNAPLLHPTDAGDLLTFIKGGRVRSGCVLWLNEAQRFLYGTDGENAAGQLHAILHGSTGIAVVGTLWTDPYWYELTAALPGDPHAQSRALLNHPAYAVRLNVPTGLDGRDLEAWRSLAAAASDVRLWQASVAGAGDGRVVQHLSGGPELFAAYLAGPGPLFTAREHALITAALDARRLGHRGPLPAALLAEAADGDLPAHHRSPDHDWAERDLRALTIGKRDNGTRTDIHHSLTAITAVYPRSGDPARYKPADYLEQHTRRQRVESLGTAPLWQALIEHTTDRSDQDGLAWQAWSRGLRTIAVRLWHKAVTAGHPATALIALGPTLDPECAAVDYTIAHAELIIPDEVSWLLQELRRAGLEHAVTSLLARDPANHVNPTNPEAATRLLRVLREAGDTHAAAKLAERISVHADLTDPFAVGSLLRELQDAGDEQAVTTLLARNPANHVVITISGFSWLLGALQAAGEKQAATNLAERAAAEVEVTDLHTLASWLEILRNVGEMQAVGTLLARVSVSHVDLTDPGAVGLLLRELNAAGDGRAAAVLAQRAAADADLTNPRAVTYLLPALRKTGVDHVLATLLARRSATQVDLTDPFAVGSLLRELQDAGEEEAVTTLLARSPANQVDITTPSSVAWLLEALRRAGDDQAAVRLGERAAAHTNLTNSSEVAYLVQVLWTAEIKRAAATLIERAAADADLADPTAVARLLKAMRTAGDVRAAVTFAERAATHTDLTNSAAVAELLRGLRAGGDAQAVAILLARKPAAHADLGKPGGVYRLLEALEEAGDVQAVTQLNRRAENAGLRPDQFEPYGREPDGQPSRPWTWHSLIQGVDQSHQRT</sequence>
<dbReference type="EMBL" id="BAAAQN010000021">
    <property type="protein sequence ID" value="GAA2034466.1"/>
    <property type="molecule type" value="Genomic_DNA"/>
</dbReference>
<accession>A0ABN2UJJ0</accession>
<comment type="caution">
    <text evidence="2">The sequence shown here is derived from an EMBL/GenBank/DDBJ whole genome shotgun (WGS) entry which is preliminary data.</text>
</comment>
<dbReference type="Proteomes" id="UP001500751">
    <property type="component" value="Unassembled WGS sequence"/>
</dbReference>
<dbReference type="Gene3D" id="3.40.50.1820">
    <property type="entry name" value="alpha/beta hydrolase"/>
    <property type="match status" value="1"/>
</dbReference>
<evidence type="ECO:0000313" key="2">
    <source>
        <dbReference type="EMBL" id="GAA2034466.1"/>
    </source>
</evidence>
<keyword evidence="3" id="KW-1185">Reference proteome</keyword>
<dbReference type="SUPFAM" id="SSF53474">
    <property type="entry name" value="alpha/beta-Hydrolases"/>
    <property type="match status" value="1"/>
</dbReference>
<proteinExistence type="predicted"/>
<evidence type="ECO:0000313" key="3">
    <source>
        <dbReference type="Proteomes" id="UP001500751"/>
    </source>
</evidence>
<name>A0ABN2UJJ0_9ACTN</name>
<dbReference type="InterPro" id="IPR029058">
    <property type="entry name" value="AB_hydrolase_fold"/>
</dbReference>
<protein>
    <submittedName>
        <fullName evidence="2">Uncharacterized protein</fullName>
    </submittedName>
</protein>
<gene>
    <name evidence="2" type="ORF">GCM10009839_38740</name>
</gene>